<comment type="caution">
    <text evidence="2">The sequence shown here is derived from an EMBL/GenBank/DDBJ whole genome shotgun (WGS) entry which is preliminary data.</text>
</comment>
<protein>
    <submittedName>
        <fullName evidence="2">DNA-binding protein</fullName>
    </submittedName>
</protein>
<evidence type="ECO:0000259" key="1">
    <source>
        <dbReference type="Pfam" id="PF12728"/>
    </source>
</evidence>
<feature type="domain" description="Helix-turn-helix" evidence="1">
    <location>
        <begin position="3"/>
        <end position="51"/>
    </location>
</feature>
<evidence type="ECO:0000313" key="3">
    <source>
        <dbReference type="Proteomes" id="UP000192652"/>
    </source>
</evidence>
<reference evidence="2 3" key="1">
    <citation type="journal article" date="2017" name="Antonie Van Leeuwenhoek">
        <title>Rhizobium rhizosphaerae sp. nov., a novel species isolated from rice rhizosphere.</title>
        <authorList>
            <person name="Zhao J.J."/>
            <person name="Zhang J."/>
            <person name="Zhang R.J."/>
            <person name="Zhang C.W."/>
            <person name="Yin H.Q."/>
            <person name="Zhang X.X."/>
        </authorList>
    </citation>
    <scope>NUCLEOTIDE SEQUENCE [LARGE SCALE GENOMIC DNA]</scope>
    <source>
        <strain evidence="2 3">RD15</strain>
    </source>
</reference>
<proteinExistence type="predicted"/>
<evidence type="ECO:0000313" key="2">
    <source>
        <dbReference type="EMBL" id="OQP84615.1"/>
    </source>
</evidence>
<accession>A0ABX3PA13</accession>
<organism evidence="2 3">
    <name type="scientific">Xaviernesmea rhizosphaerae</name>
    <dbReference type="NCBI Taxonomy" id="1672749"/>
    <lineage>
        <taxon>Bacteria</taxon>
        <taxon>Pseudomonadati</taxon>
        <taxon>Pseudomonadota</taxon>
        <taxon>Alphaproteobacteria</taxon>
        <taxon>Hyphomicrobiales</taxon>
        <taxon>Rhizobiaceae</taxon>
        <taxon>Rhizobium/Agrobacterium group</taxon>
        <taxon>Xaviernesmea</taxon>
    </lineage>
</organism>
<dbReference type="EMBL" id="MSPX01000019">
    <property type="protein sequence ID" value="OQP84615.1"/>
    <property type="molecule type" value="Genomic_DNA"/>
</dbReference>
<name>A0ABX3PA13_9HYPH</name>
<sequence>MKLLTEPEAAQILQCSTSKIKRLRFAGKLAYVPGRPVLIDEKDLAAYIDEKKREREQRDSERRAARAPMDAKKWAQIAVLLTPDRRKPKAL</sequence>
<keyword evidence="3" id="KW-1185">Reference proteome</keyword>
<dbReference type="RefSeq" id="WP_081177234.1">
    <property type="nucleotide sequence ID" value="NZ_MSPX01000019.1"/>
</dbReference>
<dbReference type="InterPro" id="IPR041657">
    <property type="entry name" value="HTH_17"/>
</dbReference>
<dbReference type="GO" id="GO:0003677">
    <property type="term" value="F:DNA binding"/>
    <property type="evidence" value="ECO:0007669"/>
    <property type="project" value="UniProtKB-KW"/>
</dbReference>
<keyword evidence="2" id="KW-0238">DNA-binding</keyword>
<gene>
    <name evidence="2" type="ORF">BTR14_18470</name>
</gene>
<dbReference type="Pfam" id="PF12728">
    <property type="entry name" value="HTH_17"/>
    <property type="match status" value="1"/>
</dbReference>
<dbReference type="Proteomes" id="UP000192652">
    <property type="component" value="Unassembled WGS sequence"/>
</dbReference>